<dbReference type="AlphaFoldDB" id="A0AAE1F3F0"/>
<keyword evidence="2" id="KW-1185">Reference proteome</keyword>
<evidence type="ECO:0000313" key="2">
    <source>
        <dbReference type="Proteomes" id="UP001286313"/>
    </source>
</evidence>
<evidence type="ECO:0000313" key="1">
    <source>
        <dbReference type="EMBL" id="KAK3866141.1"/>
    </source>
</evidence>
<name>A0AAE1F3F0_PETCI</name>
<gene>
    <name evidence="1" type="ORF">Pcinc_028309</name>
</gene>
<dbReference type="Proteomes" id="UP001286313">
    <property type="component" value="Unassembled WGS sequence"/>
</dbReference>
<sequence length="87" mass="9869">MDAGWFGSTGGTARHPVDNTLGFTCDYNSWNISYNNNDVSMEFVLYFTLVLEYLWFPPCTPNTNQSCGIQHYNLSNNNNTNANTLEM</sequence>
<organism evidence="1 2">
    <name type="scientific">Petrolisthes cinctipes</name>
    <name type="common">Flat porcelain crab</name>
    <dbReference type="NCBI Taxonomy" id="88211"/>
    <lineage>
        <taxon>Eukaryota</taxon>
        <taxon>Metazoa</taxon>
        <taxon>Ecdysozoa</taxon>
        <taxon>Arthropoda</taxon>
        <taxon>Crustacea</taxon>
        <taxon>Multicrustacea</taxon>
        <taxon>Malacostraca</taxon>
        <taxon>Eumalacostraca</taxon>
        <taxon>Eucarida</taxon>
        <taxon>Decapoda</taxon>
        <taxon>Pleocyemata</taxon>
        <taxon>Anomura</taxon>
        <taxon>Galatheoidea</taxon>
        <taxon>Porcellanidae</taxon>
        <taxon>Petrolisthes</taxon>
    </lineage>
</organism>
<reference evidence="1" key="1">
    <citation type="submission" date="2023-10" db="EMBL/GenBank/DDBJ databases">
        <title>Genome assemblies of two species of porcelain crab, Petrolisthes cinctipes and Petrolisthes manimaculis (Anomura: Porcellanidae).</title>
        <authorList>
            <person name="Angst P."/>
        </authorList>
    </citation>
    <scope>NUCLEOTIDE SEQUENCE</scope>
    <source>
        <strain evidence="1">PB745_01</strain>
        <tissue evidence="1">Gill</tissue>
    </source>
</reference>
<protein>
    <submittedName>
        <fullName evidence="1">Uncharacterized protein</fullName>
    </submittedName>
</protein>
<accession>A0AAE1F3F0</accession>
<comment type="caution">
    <text evidence="1">The sequence shown here is derived from an EMBL/GenBank/DDBJ whole genome shotgun (WGS) entry which is preliminary data.</text>
</comment>
<dbReference type="EMBL" id="JAWQEG010003457">
    <property type="protein sequence ID" value="KAK3866141.1"/>
    <property type="molecule type" value="Genomic_DNA"/>
</dbReference>
<proteinExistence type="predicted"/>